<dbReference type="AlphaFoldDB" id="A0A812SBD3"/>
<dbReference type="Pfam" id="PF00026">
    <property type="entry name" value="Asp"/>
    <property type="match status" value="1"/>
</dbReference>
<keyword evidence="2" id="KW-0472">Membrane</keyword>
<feature type="non-terminal residue" evidence="4">
    <location>
        <position position="1"/>
    </location>
</feature>
<comment type="similarity">
    <text evidence="1">Belongs to the peptidase A1 family.</text>
</comment>
<evidence type="ECO:0000259" key="3">
    <source>
        <dbReference type="PROSITE" id="PS51767"/>
    </source>
</evidence>
<gene>
    <name evidence="4" type="ORF">SPIL2461_LOCUS11814</name>
</gene>
<feature type="domain" description="Peptidase A1" evidence="3">
    <location>
        <begin position="1"/>
        <end position="242"/>
    </location>
</feature>
<dbReference type="EMBL" id="CAJNIZ010023336">
    <property type="protein sequence ID" value="CAE7468262.1"/>
    <property type="molecule type" value="Genomic_DNA"/>
</dbReference>
<dbReference type="PROSITE" id="PS51767">
    <property type="entry name" value="PEPTIDASE_A1"/>
    <property type="match status" value="1"/>
</dbReference>
<evidence type="ECO:0000256" key="1">
    <source>
        <dbReference type="ARBA" id="ARBA00007447"/>
    </source>
</evidence>
<dbReference type="PRINTS" id="PR00792">
    <property type="entry name" value="PEPSIN"/>
</dbReference>
<reference evidence="4" key="1">
    <citation type="submission" date="2021-02" db="EMBL/GenBank/DDBJ databases">
        <authorList>
            <person name="Dougan E. K."/>
            <person name="Rhodes N."/>
            <person name="Thang M."/>
            <person name="Chan C."/>
        </authorList>
    </citation>
    <scope>NUCLEOTIDE SEQUENCE</scope>
</reference>
<dbReference type="InterPro" id="IPR001461">
    <property type="entry name" value="Aspartic_peptidase_A1"/>
</dbReference>
<dbReference type="Proteomes" id="UP000649617">
    <property type="component" value="Unassembled WGS sequence"/>
</dbReference>
<keyword evidence="2" id="KW-0812">Transmembrane</keyword>
<dbReference type="GO" id="GO:0004190">
    <property type="term" value="F:aspartic-type endopeptidase activity"/>
    <property type="evidence" value="ECO:0007669"/>
    <property type="project" value="InterPro"/>
</dbReference>
<keyword evidence="5" id="KW-1185">Reference proteome</keyword>
<sequence>MLDVGRMTFLQQLQHQGSYANLGFALCLRGAHGVSALSLGEVDDLIQAAEKQAGAQGLTLKVQGLETVSQLRAGYPGVDLFWMVPMDLRVKGPVVEAPSNIQLELTGFGMLDSGTSLLLLSEKPLMQTLAALTYRTNAMEQIRDNGGCGVGTSECFLDCRTTKLNPLTTHFTSEGRELEVVLESSDLLVPVHQAKDGTVLCQIGLGLLTNEQTPLPMMVLGDVFLRKVHVIHDMAGPAVTLVPDVTDRAEVVHFVESHEGHAEAASFDEGRGALQIALTLPSLTLLEALLLLGGCLLGYLAFASRV</sequence>
<keyword evidence="2" id="KW-1133">Transmembrane helix</keyword>
<dbReference type="OrthoDB" id="771136at2759"/>
<evidence type="ECO:0000313" key="4">
    <source>
        <dbReference type="EMBL" id="CAE7468262.1"/>
    </source>
</evidence>
<evidence type="ECO:0000313" key="5">
    <source>
        <dbReference type="Proteomes" id="UP000649617"/>
    </source>
</evidence>
<organism evidence="4 5">
    <name type="scientific">Symbiodinium pilosum</name>
    <name type="common">Dinoflagellate</name>
    <dbReference type="NCBI Taxonomy" id="2952"/>
    <lineage>
        <taxon>Eukaryota</taxon>
        <taxon>Sar</taxon>
        <taxon>Alveolata</taxon>
        <taxon>Dinophyceae</taxon>
        <taxon>Suessiales</taxon>
        <taxon>Symbiodiniaceae</taxon>
        <taxon>Symbiodinium</taxon>
    </lineage>
</organism>
<dbReference type="GO" id="GO:0006508">
    <property type="term" value="P:proteolysis"/>
    <property type="evidence" value="ECO:0007669"/>
    <property type="project" value="InterPro"/>
</dbReference>
<dbReference type="Gene3D" id="2.40.70.10">
    <property type="entry name" value="Acid Proteases"/>
    <property type="match status" value="1"/>
</dbReference>
<dbReference type="InterPro" id="IPR033121">
    <property type="entry name" value="PEPTIDASE_A1"/>
</dbReference>
<protein>
    <recommendedName>
        <fullName evidence="3">Peptidase A1 domain-containing protein</fullName>
    </recommendedName>
</protein>
<feature type="transmembrane region" description="Helical" evidence="2">
    <location>
        <begin position="283"/>
        <end position="302"/>
    </location>
</feature>
<evidence type="ECO:0000256" key="2">
    <source>
        <dbReference type="SAM" id="Phobius"/>
    </source>
</evidence>
<name>A0A812SBD3_SYMPI</name>
<accession>A0A812SBD3</accession>
<comment type="caution">
    <text evidence="4">The sequence shown here is derived from an EMBL/GenBank/DDBJ whole genome shotgun (WGS) entry which is preliminary data.</text>
</comment>
<proteinExistence type="inferred from homology"/>
<dbReference type="SUPFAM" id="SSF50630">
    <property type="entry name" value="Acid proteases"/>
    <property type="match status" value="1"/>
</dbReference>
<dbReference type="InterPro" id="IPR021109">
    <property type="entry name" value="Peptidase_aspartic_dom_sf"/>
</dbReference>